<dbReference type="GO" id="GO:0016020">
    <property type="term" value="C:membrane"/>
    <property type="evidence" value="ECO:0007669"/>
    <property type="project" value="UniProtKB-UniRule"/>
</dbReference>
<dbReference type="PROSITE" id="PS51123">
    <property type="entry name" value="OMPA_2"/>
    <property type="match status" value="1"/>
</dbReference>
<evidence type="ECO:0000256" key="1">
    <source>
        <dbReference type="PROSITE-ProRule" id="PRU00473"/>
    </source>
</evidence>
<organism evidence="3 4">
    <name type="scientific">Shewanella gelidii</name>
    <dbReference type="NCBI Taxonomy" id="1642821"/>
    <lineage>
        <taxon>Bacteria</taxon>
        <taxon>Pseudomonadati</taxon>
        <taxon>Pseudomonadota</taxon>
        <taxon>Gammaproteobacteria</taxon>
        <taxon>Alteromonadales</taxon>
        <taxon>Shewanellaceae</taxon>
        <taxon>Shewanella</taxon>
    </lineage>
</organism>
<sequence length="172" mass="19226">MLSSGAFAWQDSDADGVPDLKDACAGTPKGFVVYANGCDNEVAVENLCIADLNGNLYPQGCQQVTIDSLYYALNSDEVSYDQVEKLLRLSRFIQQYQHNIYLVGYADISGETNYNAQLSLARAHNIKQLLVEDYGVVASRIEVQGRGSQDAKYLKDSEMRAYDRRVDFFINK</sequence>
<keyword evidence="4" id="KW-1185">Reference proteome</keyword>
<dbReference type="InterPro" id="IPR036737">
    <property type="entry name" value="OmpA-like_sf"/>
</dbReference>
<dbReference type="InterPro" id="IPR050330">
    <property type="entry name" value="Bact_OuterMem_StrucFunc"/>
</dbReference>
<dbReference type="EMBL" id="BMPZ01000002">
    <property type="protein sequence ID" value="GGI73318.1"/>
    <property type="molecule type" value="Genomic_DNA"/>
</dbReference>
<feature type="domain" description="OmpA-like" evidence="2">
    <location>
        <begin position="59"/>
        <end position="172"/>
    </location>
</feature>
<reference evidence="3" key="2">
    <citation type="submission" date="2020-09" db="EMBL/GenBank/DDBJ databases">
        <authorList>
            <person name="Sun Q."/>
            <person name="Ohkuma M."/>
        </authorList>
    </citation>
    <scope>NUCLEOTIDE SEQUENCE</scope>
    <source>
        <strain evidence="3">JCM 30804</strain>
    </source>
</reference>
<dbReference type="Gene3D" id="3.30.1330.60">
    <property type="entry name" value="OmpA-like domain"/>
    <property type="match status" value="1"/>
</dbReference>
<name>A0A917N759_9GAMM</name>
<dbReference type="PANTHER" id="PTHR30329:SF20">
    <property type="entry name" value="EXPORTED PROTEIN"/>
    <property type="match status" value="1"/>
</dbReference>
<dbReference type="AlphaFoldDB" id="A0A917N759"/>
<dbReference type="Proteomes" id="UP000613743">
    <property type="component" value="Unassembled WGS sequence"/>
</dbReference>
<gene>
    <name evidence="3" type="ORF">GCM10009332_08560</name>
</gene>
<dbReference type="SUPFAM" id="SSF103647">
    <property type="entry name" value="TSP type-3 repeat"/>
    <property type="match status" value="1"/>
</dbReference>
<dbReference type="InterPro" id="IPR028974">
    <property type="entry name" value="TSP_type-3_rpt"/>
</dbReference>
<evidence type="ECO:0000313" key="3">
    <source>
        <dbReference type="EMBL" id="GGI73318.1"/>
    </source>
</evidence>
<dbReference type="SUPFAM" id="SSF103088">
    <property type="entry name" value="OmpA-like"/>
    <property type="match status" value="1"/>
</dbReference>
<dbReference type="CDD" id="cd07185">
    <property type="entry name" value="OmpA_C-like"/>
    <property type="match status" value="1"/>
</dbReference>
<dbReference type="Pfam" id="PF00691">
    <property type="entry name" value="OmpA"/>
    <property type="match status" value="1"/>
</dbReference>
<dbReference type="InterPro" id="IPR006665">
    <property type="entry name" value="OmpA-like"/>
</dbReference>
<keyword evidence="1" id="KW-0472">Membrane</keyword>
<dbReference type="PANTHER" id="PTHR30329">
    <property type="entry name" value="STATOR ELEMENT OF FLAGELLAR MOTOR COMPLEX"/>
    <property type="match status" value="1"/>
</dbReference>
<proteinExistence type="predicted"/>
<evidence type="ECO:0000313" key="4">
    <source>
        <dbReference type="Proteomes" id="UP000613743"/>
    </source>
</evidence>
<comment type="caution">
    <text evidence="3">The sequence shown here is derived from an EMBL/GenBank/DDBJ whole genome shotgun (WGS) entry which is preliminary data.</text>
</comment>
<evidence type="ECO:0000259" key="2">
    <source>
        <dbReference type="PROSITE" id="PS51123"/>
    </source>
</evidence>
<reference evidence="3" key="1">
    <citation type="journal article" date="2014" name="Int. J. Syst. Evol. Microbiol.">
        <title>Complete genome sequence of Corynebacterium casei LMG S-19264T (=DSM 44701T), isolated from a smear-ripened cheese.</title>
        <authorList>
            <consortium name="US DOE Joint Genome Institute (JGI-PGF)"/>
            <person name="Walter F."/>
            <person name="Albersmeier A."/>
            <person name="Kalinowski J."/>
            <person name="Ruckert C."/>
        </authorList>
    </citation>
    <scope>NUCLEOTIDE SEQUENCE</scope>
    <source>
        <strain evidence="3">JCM 30804</strain>
    </source>
</reference>
<accession>A0A917N759</accession>
<protein>
    <submittedName>
        <fullName evidence="3">Membrane protein</fullName>
    </submittedName>
</protein>
<dbReference type="GO" id="GO:0005509">
    <property type="term" value="F:calcium ion binding"/>
    <property type="evidence" value="ECO:0007669"/>
    <property type="project" value="InterPro"/>
</dbReference>